<evidence type="ECO:0000256" key="4">
    <source>
        <dbReference type="RuleBase" id="RU003476"/>
    </source>
</evidence>
<dbReference type="InterPro" id="IPR000086">
    <property type="entry name" value="NUDIX_hydrolase_dom"/>
</dbReference>
<dbReference type="PRINTS" id="PR00502">
    <property type="entry name" value="NUDIXFAMILY"/>
</dbReference>
<dbReference type="Pfam" id="PF00293">
    <property type="entry name" value="NUDIX"/>
    <property type="match status" value="1"/>
</dbReference>
<dbReference type="Proteomes" id="UP000182977">
    <property type="component" value="Chromosome I"/>
</dbReference>
<dbReference type="PROSITE" id="PS00893">
    <property type="entry name" value="NUDIX_BOX"/>
    <property type="match status" value="1"/>
</dbReference>
<sequence length="138" mass="14993">MTDPTNEPLETSPFVATIVVTSKGPKGQHVLLLHPADIESLDGEWSWVPPGGVREPGEKIADCAARELREETGIVAEPRPVRVDASEEVGVYRLEVPWGTPVQLNAEYTASEWVPVEQAADRCKPADLLDTVRIGLNG</sequence>
<dbReference type="EMBL" id="LT629791">
    <property type="protein sequence ID" value="SDU86980.1"/>
    <property type="molecule type" value="Genomic_DNA"/>
</dbReference>
<evidence type="ECO:0000313" key="7">
    <source>
        <dbReference type="Proteomes" id="UP000182977"/>
    </source>
</evidence>
<organism evidence="6 7">
    <name type="scientific">Jiangella alkaliphila</name>
    <dbReference type="NCBI Taxonomy" id="419479"/>
    <lineage>
        <taxon>Bacteria</taxon>
        <taxon>Bacillati</taxon>
        <taxon>Actinomycetota</taxon>
        <taxon>Actinomycetes</taxon>
        <taxon>Jiangellales</taxon>
        <taxon>Jiangellaceae</taxon>
        <taxon>Jiangella</taxon>
    </lineage>
</organism>
<feature type="domain" description="Nudix hydrolase" evidence="5">
    <location>
        <begin position="11"/>
        <end position="136"/>
    </location>
</feature>
<proteinExistence type="inferred from homology"/>
<dbReference type="PANTHER" id="PTHR43046">
    <property type="entry name" value="GDP-MANNOSE MANNOSYL HYDROLASE"/>
    <property type="match status" value="1"/>
</dbReference>
<evidence type="ECO:0000256" key="1">
    <source>
        <dbReference type="ARBA" id="ARBA00001946"/>
    </source>
</evidence>
<dbReference type="SUPFAM" id="SSF55811">
    <property type="entry name" value="Nudix"/>
    <property type="match status" value="1"/>
</dbReference>
<keyword evidence="3 4" id="KW-0378">Hydrolase</keyword>
<accession>A0A1H2M177</accession>
<evidence type="ECO:0000259" key="5">
    <source>
        <dbReference type="PROSITE" id="PS51462"/>
    </source>
</evidence>
<evidence type="ECO:0000256" key="3">
    <source>
        <dbReference type="ARBA" id="ARBA00022801"/>
    </source>
</evidence>
<dbReference type="Gene3D" id="3.90.79.10">
    <property type="entry name" value="Nucleoside Triphosphate Pyrophosphohydrolase"/>
    <property type="match status" value="1"/>
</dbReference>
<gene>
    <name evidence="6" type="ORF">SAMN04488563_6946</name>
</gene>
<reference evidence="7" key="1">
    <citation type="submission" date="2016-10" db="EMBL/GenBank/DDBJ databases">
        <authorList>
            <person name="Varghese N."/>
            <person name="Submissions S."/>
        </authorList>
    </citation>
    <scope>NUCLEOTIDE SEQUENCE [LARGE SCALE GENOMIC DNA]</scope>
    <source>
        <strain evidence="7">DSM 45079</strain>
    </source>
</reference>
<dbReference type="PROSITE" id="PS51462">
    <property type="entry name" value="NUDIX"/>
    <property type="match status" value="1"/>
</dbReference>
<dbReference type="GO" id="GO:0016787">
    <property type="term" value="F:hydrolase activity"/>
    <property type="evidence" value="ECO:0007669"/>
    <property type="project" value="UniProtKB-KW"/>
</dbReference>
<keyword evidence="7" id="KW-1185">Reference proteome</keyword>
<dbReference type="OrthoDB" id="21342at2"/>
<dbReference type="AlphaFoldDB" id="A0A1H2M177"/>
<evidence type="ECO:0000313" key="6">
    <source>
        <dbReference type="EMBL" id="SDU86980.1"/>
    </source>
</evidence>
<comment type="cofactor">
    <cofactor evidence="1">
        <name>Mg(2+)</name>
        <dbReference type="ChEBI" id="CHEBI:18420"/>
    </cofactor>
</comment>
<dbReference type="RefSeq" id="WP_046769751.1">
    <property type="nucleotide sequence ID" value="NZ_KQ061241.1"/>
</dbReference>
<dbReference type="STRING" id="419479.SAMN04488563_6946"/>
<comment type="similarity">
    <text evidence="2 4">Belongs to the Nudix hydrolase family.</text>
</comment>
<dbReference type="PANTHER" id="PTHR43046:SF14">
    <property type="entry name" value="MUTT_NUDIX FAMILY PROTEIN"/>
    <property type="match status" value="1"/>
</dbReference>
<evidence type="ECO:0000256" key="2">
    <source>
        <dbReference type="ARBA" id="ARBA00005582"/>
    </source>
</evidence>
<name>A0A1H2M177_9ACTN</name>
<dbReference type="InterPro" id="IPR020084">
    <property type="entry name" value="NUDIX_hydrolase_CS"/>
</dbReference>
<protein>
    <submittedName>
        <fullName evidence="6">NUDIX domain-containing protein</fullName>
    </submittedName>
</protein>
<dbReference type="InterPro" id="IPR015797">
    <property type="entry name" value="NUDIX_hydrolase-like_dom_sf"/>
</dbReference>
<dbReference type="InterPro" id="IPR020476">
    <property type="entry name" value="Nudix_hydrolase"/>
</dbReference>